<evidence type="ECO:0000313" key="1">
    <source>
        <dbReference type="EMBL" id="KKT92444.1"/>
    </source>
</evidence>
<protein>
    <recommendedName>
        <fullName evidence="3">Zn-dependent hydrolase of the beta-lactamase fold-like protein</fullName>
    </recommendedName>
</protein>
<organism evidence="1 2">
    <name type="scientific">Candidatus Jorgensenbacteria bacterium GW2011_GWA2_45_13</name>
    <dbReference type="NCBI Taxonomy" id="1618662"/>
    <lineage>
        <taxon>Bacteria</taxon>
        <taxon>Candidatus Joergenseniibacteriota</taxon>
    </lineage>
</organism>
<dbReference type="InterPro" id="IPR036866">
    <property type="entry name" value="RibonucZ/Hydroxyglut_hydro"/>
</dbReference>
<dbReference type="PANTHER" id="PTHR43546:SF8">
    <property type="entry name" value="METALLO-BETA-LACTAMASE DOMAIN-CONTAINING PROTEIN"/>
    <property type="match status" value="1"/>
</dbReference>
<name>A0A0G1P7T3_9BACT</name>
<reference evidence="1 2" key="1">
    <citation type="journal article" date="2015" name="Nature">
        <title>rRNA introns, odd ribosomes, and small enigmatic genomes across a large radiation of phyla.</title>
        <authorList>
            <person name="Brown C.T."/>
            <person name="Hug L.A."/>
            <person name="Thomas B.C."/>
            <person name="Sharon I."/>
            <person name="Castelle C.J."/>
            <person name="Singh A."/>
            <person name="Wilkins M.J."/>
            <person name="Williams K.H."/>
            <person name="Banfield J.F."/>
        </authorList>
    </citation>
    <scope>NUCLEOTIDE SEQUENCE [LARGE SCALE GENOMIC DNA]</scope>
</reference>
<evidence type="ECO:0008006" key="3">
    <source>
        <dbReference type="Google" id="ProtNLM"/>
    </source>
</evidence>
<sequence length="223" mass="24324">MRSIVYLGHSCFQVRLGNIVMLFNPASADLLGGKKRMQKSGLNPRTVRECDLIFLSNEDPANCEPDTVKEISERAFSSVVAPKPALAKIGVSDRFKIDVRTGDKFSVKGIDIEVVKAVHPQVQYPVGYIVKGDGLTIYHAGDTYSFTDMARIKCDVALVPIGGGSVMDPFAANSAVKEMRPKVAVPMCYNTFETIQQDPNEFVNDLGGLTKGVALKIGQEIRL</sequence>
<dbReference type="PANTHER" id="PTHR43546">
    <property type="entry name" value="UPF0173 METAL-DEPENDENT HYDROLASE MJ1163-RELATED"/>
    <property type="match status" value="1"/>
</dbReference>
<dbReference type="EMBL" id="LCKF01000001">
    <property type="protein sequence ID" value="KKT92444.1"/>
    <property type="molecule type" value="Genomic_DNA"/>
</dbReference>
<gene>
    <name evidence="1" type="ORF">UW92_C0001G0010</name>
</gene>
<dbReference type="AlphaFoldDB" id="A0A0G1P7T3"/>
<dbReference type="Gene3D" id="3.60.15.10">
    <property type="entry name" value="Ribonuclease Z/Hydroxyacylglutathione hydrolase-like"/>
    <property type="match status" value="1"/>
</dbReference>
<accession>A0A0G1P7T3</accession>
<dbReference type="Pfam" id="PF13483">
    <property type="entry name" value="Lactamase_B_3"/>
    <property type="match status" value="1"/>
</dbReference>
<dbReference type="SUPFAM" id="SSF56281">
    <property type="entry name" value="Metallo-hydrolase/oxidoreductase"/>
    <property type="match status" value="1"/>
</dbReference>
<evidence type="ECO:0000313" key="2">
    <source>
        <dbReference type="Proteomes" id="UP000033966"/>
    </source>
</evidence>
<dbReference type="Proteomes" id="UP000033966">
    <property type="component" value="Unassembled WGS sequence"/>
</dbReference>
<proteinExistence type="predicted"/>
<comment type="caution">
    <text evidence="1">The sequence shown here is derived from an EMBL/GenBank/DDBJ whole genome shotgun (WGS) entry which is preliminary data.</text>
</comment>
<dbReference type="InterPro" id="IPR050114">
    <property type="entry name" value="UPF0173_UPF0282_UlaG_hydrolase"/>
</dbReference>